<dbReference type="Pfam" id="PF02687">
    <property type="entry name" value="FtsX"/>
    <property type="match status" value="1"/>
</dbReference>
<dbReference type="InterPro" id="IPR003838">
    <property type="entry name" value="ABC3_permease_C"/>
</dbReference>
<comment type="subcellular location">
    <subcellularLocation>
        <location evidence="1">Cell membrane</location>
        <topology evidence="1">Multi-pass membrane protein</topology>
    </subcellularLocation>
</comment>
<feature type="transmembrane region" description="Helical" evidence="7">
    <location>
        <begin position="20"/>
        <end position="42"/>
    </location>
</feature>
<keyword evidence="10" id="KW-1185">Reference proteome</keyword>
<protein>
    <recommendedName>
        <fullName evidence="8">ABC3 transporter permease C-terminal domain-containing protein</fullName>
    </recommendedName>
</protein>
<dbReference type="Proteomes" id="UP001501821">
    <property type="component" value="Unassembled WGS sequence"/>
</dbReference>
<keyword evidence="4 7" id="KW-1133">Transmembrane helix</keyword>
<keyword evidence="2" id="KW-1003">Cell membrane</keyword>
<gene>
    <name evidence="9" type="ORF">GCM10022242_38480</name>
</gene>
<evidence type="ECO:0000256" key="6">
    <source>
        <dbReference type="ARBA" id="ARBA00038076"/>
    </source>
</evidence>
<evidence type="ECO:0000256" key="1">
    <source>
        <dbReference type="ARBA" id="ARBA00004651"/>
    </source>
</evidence>
<keyword evidence="5 7" id="KW-0472">Membrane</keyword>
<evidence type="ECO:0000313" key="9">
    <source>
        <dbReference type="EMBL" id="GAA3833707.1"/>
    </source>
</evidence>
<dbReference type="RefSeq" id="WP_344778557.1">
    <property type="nucleotide sequence ID" value="NZ_BAABAH010000019.1"/>
</dbReference>
<evidence type="ECO:0000313" key="10">
    <source>
        <dbReference type="Proteomes" id="UP001501821"/>
    </source>
</evidence>
<accession>A0ABP7J436</accession>
<evidence type="ECO:0000259" key="8">
    <source>
        <dbReference type="Pfam" id="PF02687"/>
    </source>
</evidence>
<comment type="caution">
    <text evidence="9">The sequence shown here is derived from an EMBL/GenBank/DDBJ whole genome shotgun (WGS) entry which is preliminary data.</text>
</comment>
<dbReference type="PANTHER" id="PTHR30572">
    <property type="entry name" value="MEMBRANE COMPONENT OF TRANSPORTER-RELATED"/>
    <property type="match status" value="1"/>
</dbReference>
<feature type="transmembrane region" description="Helical" evidence="7">
    <location>
        <begin position="684"/>
        <end position="706"/>
    </location>
</feature>
<proteinExistence type="inferred from homology"/>
<feature type="transmembrane region" description="Helical" evidence="7">
    <location>
        <begin position="771"/>
        <end position="793"/>
    </location>
</feature>
<reference evidence="10" key="1">
    <citation type="journal article" date="2019" name="Int. J. Syst. Evol. Microbiol.">
        <title>The Global Catalogue of Microorganisms (GCM) 10K type strain sequencing project: providing services to taxonomists for standard genome sequencing and annotation.</title>
        <authorList>
            <consortium name="The Broad Institute Genomics Platform"/>
            <consortium name="The Broad Institute Genome Sequencing Center for Infectious Disease"/>
            <person name="Wu L."/>
            <person name="Ma J."/>
        </authorList>
    </citation>
    <scope>NUCLEOTIDE SEQUENCE [LARGE SCALE GENOMIC DNA]</scope>
    <source>
        <strain evidence="10">JCM 16953</strain>
    </source>
</reference>
<feature type="domain" description="ABC3 transporter permease C-terminal" evidence="8">
    <location>
        <begin position="684"/>
        <end position="801"/>
    </location>
</feature>
<feature type="transmembrane region" description="Helical" evidence="7">
    <location>
        <begin position="377"/>
        <end position="402"/>
    </location>
</feature>
<name>A0ABP7J436_9ACTN</name>
<dbReference type="PANTHER" id="PTHR30572:SF4">
    <property type="entry name" value="ABC TRANSPORTER PERMEASE YTRF"/>
    <property type="match status" value="1"/>
</dbReference>
<organism evidence="9 10">
    <name type="scientific">Nocardioides panacisoli</name>
    <dbReference type="NCBI Taxonomy" id="627624"/>
    <lineage>
        <taxon>Bacteria</taxon>
        <taxon>Bacillati</taxon>
        <taxon>Actinomycetota</taxon>
        <taxon>Actinomycetes</taxon>
        <taxon>Propionibacteriales</taxon>
        <taxon>Nocardioidaceae</taxon>
        <taxon>Nocardioides</taxon>
    </lineage>
</organism>
<feature type="transmembrane region" description="Helical" evidence="7">
    <location>
        <begin position="281"/>
        <end position="303"/>
    </location>
</feature>
<dbReference type="EMBL" id="BAABAH010000019">
    <property type="protein sequence ID" value="GAA3833707.1"/>
    <property type="molecule type" value="Genomic_DNA"/>
</dbReference>
<feature type="transmembrane region" description="Helical" evidence="7">
    <location>
        <begin position="336"/>
        <end position="357"/>
    </location>
</feature>
<sequence length="810" mass="84406">MGGLGATWTWLRWDVRRRWRSLAAIAVLTAVAGAVVLTAAAATHRGATAPDRLEAVTRPADAFVLANTPDFDWQAVRDLPYVTALAELAITDPLAIVGDYSPDVVTYPPVGADDLFTVERPVVLEGRMLDPDDVHEVVVTPQFLSEYGDQVGDHLTLALPAPYEVNYDNLPADRLHGPHVDVQIVGAIRSPWNYDLPGRHGVVIVSPAIAATYPENVLGPEDAKRPGLRSAVNAQVRLDHGAADIPRLRSDLERLTGRSDVDVWDIDVVDRIGRHRIGFESACLAAFCAAAVLAALFVIGQAISRHIAYGAAELPTALALGATPSRLVLTVCVGPLLAVGAGLLAAVGAAVAASPWFPIGSAALVEPDPGVDVDPAVLGGGAALLLLVAAALAVLAGWRALLAARSRAQARRSRVATAAANAGLPVPVSLGTRFALEPGAGRSAVPVRPALVGAVLGLLGATGAIVFDGAIADAVDDPERFGQTEQAVSFVGYGNTDYDPKDVVLHTAEKFSYMSGVASSLSSVATEPDGSGSVQLFSYDGVYRAVVLDGRMPETAGEVALAPDSLDALGVQVGDTVELTGDHASVGLEVVGEALMPEAGGTNSYHDGGWVTDDGWHRLFEKFLFRCLLYTTDGSVPPDQALAKIQHDVAAALPNLAKQGLTVDGPDLADRRSSLQQVRDLPRVLGLFLGLLSVGALGHALTLAVRRRSRDVAVMRALGLTPGQTRLVVTTQATVMMLVGLAVGIPLGVAAGRSLWRPVATYTPLQYAAPFPLTALLLLVPGALLLGVLLAALPAHGAARTPAATVLRTE</sequence>
<evidence type="ECO:0000256" key="7">
    <source>
        <dbReference type="SAM" id="Phobius"/>
    </source>
</evidence>
<keyword evidence="3 7" id="KW-0812">Transmembrane</keyword>
<evidence type="ECO:0000256" key="5">
    <source>
        <dbReference type="ARBA" id="ARBA00023136"/>
    </source>
</evidence>
<evidence type="ECO:0000256" key="3">
    <source>
        <dbReference type="ARBA" id="ARBA00022692"/>
    </source>
</evidence>
<feature type="transmembrane region" description="Helical" evidence="7">
    <location>
        <begin position="450"/>
        <end position="471"/>
    </location>
</feature>
<evidence type="ECO:0000256" key="4">
    <source>
        <dbReference type="ARBA" id="ARBA00022989"/>
    </source>
</evidence>
<feature type="transmembrane region" description="Helical" evidence="7">
    <location>
        <begin position="727"/>
        <end position="751"/>
    </location>
</feature>
<comment type="similarity">
    <text evidence="6">Belongs to the ABC-4 integral membrane protein family.</text>
</comment>
<evidence type="ECO:0000256" key="2">
    <source>
        <dbReference type="ARBA" id="ARBA00022475"/>
    </source>
</evidence>
<dbReference type="InterPro" id="IPR050250">
    <property type="entry name" value="Macrolide_Exporter_MacB"/>
</dbReference>